<dbReference type="InterPro" id="IPR000719">
    <property type="entry name" value="Prot_kinase_dom"/>
</dbReference>
<dbReference type="SUPFAM" id="SSF47473">
    <property type="entry name" value="EF-hand"/>
    <property type="match status" value="1"/>
</dbReference>
<dbReference type="Pfam" id="PF13499">
    <property type="entry name" value="EF-hand_7"/>
    <property type="match status" value="1"/>
</dbReference>
<feature type="domain" description="EF-hand" evidence="10">
    <location>
        <begin position="409"/>
        <end position="444"/>
    </location>
</feature>
<evidence type="ECO:0000256" key="5">
    <source>
        <dbReference type="ARBA" id="ARBA00022837"/>
    </source>
</evidence>
<dbReference type="PROSITE" id="PS50222">
    <property type="entry name" value="EF_HAND_2"/>
    <property type="match status" value="2"/>
</dbReference>
<evidence type="ECO:0000256" key="1">
    <source>
        <dbReference type="ARBA" id="ARBA00022527"/>
    </source>
</evidence>
<evidence type="ECO:0000256" key="3">
    <source>
        <dbReference type="ARBA" id="ARBA00022741"/>
    </source>
</evidence>
<dbReference type="Gene3D" id="1.10.510.10">
    <property type="entry name" value="Transferase(Phosphotransferase) domain 1"/>
    <property type="match status" value="1"/>
</dbReference>
<dbReference type="SUPFAM" id="SSF56112">
    <property type="entry name" value="Protein kinase-like (PK-like)"/>
    <property type="match status" value="1"/>
</dbReference>
<dbReference type="InterPro" id="IPR017441">
    <property type="entry name" value="Protein_kinase_ATP_BS"/>
</dbReference>
<dbReference type="PROSITE" id="PS00108">
    <property type="entry name" value="PROTEIN_KINASE_ST"/>
    <property type="match status" value="1"/>
</dbReference>
<sequence length="561" mass="58666">MLEARPSHPPGRQASIAADEPLPTPLPAGEPPPKLSHSLLGITHATDVTAKYDVSGPVLGRGAFATTRVCVERASGARYACKTVYKQRLEGLSQEWADVRREVQVMHHLGDHPNIARLVEAFEDEGSVHMVVDLCSGGGLLDRVMARGRFPEREAAALVRSLLRAVAYAHDLGCTHRDIKLDNLLLADDSGSADSLRLIDWGLSTFVRPGAKLKGLCGTSFYIAPEVVSGAYDERADVWSVGVVAYVLLSGAPPFSGGRTKAILRRIVDDGVPDMGRDPWPSVSDAAKDAVRQMMTYQAKRRPTAAEMLSHEWLRDDGGGGAPFSPDAAAAAAAAAAAEGAEPEVLRRMRSFSAMDWLPRHAALVLAGCLPHDETRGLHELFGGMDCAGSGSIGAEELRAALGLRGAKLAAAEAEELVAAADADGDGRLSAEEFVAATLPLGLLESESRLAFDHLDQDADGCISPNDLRRALPSAASLGDRLLSEVISPARSDGSRGPLDFVCFRGLLRAPSRGGGLMRFGSDDGGATTPLSSDSGGAGGGAARGGGCCSSSDALSDGLPN</sequence>
<dbReference type="Proteomes" id="UP000247498">
    <property type="component" value="Unassembled WGS sequence"/>
</dbReference>
<keyword evidence="5" id="KW-0106">Calcium</keyword>
<dbReference type="GO" id="GO:0004674">
    <property type="term" value="F:protein serine/threonine kinase activity"/>
    <property type="evidence" value="ECO:0007669"/>
    <property type="project" value="UniProtKB-KW"/>
</dbReference>
<keyword evidence="2" id="KW-0808">Transferase</keyword>
<evidence type="ECO:0000313" key="11">
    <source>
        <dbReference type="EMBL" id="GBG00457.1"/>
    </source>
</evidence>
<feature type="binding site" evidence="7">
    <location>
        <position position="82"/>
    </location>
    <ligand>
        <name>ATP</name>
        <dbReference type="ChEBI" id="CHEBI:30616"/>
    </ligand>
</feature>
<dbReference type="GO" id="GO:0005509">
    <property type="term" value="F:calcium ion binding"/>
    <property type="evidence" value="ECO:0007669"/>
    <property type="project" value="InterPro"/>
</dbReference>
<feature type="region of interest" description="Disordered" evidence="8">
    <location>
        <begin position="519"/>
        <end position="561"/>
    </location>
</feature>
<feature type="domain" description="EF-hand" evidence="10">
    <location>
        <begin position="445"/>
        <end position="478"/>
    </location>
</feature>
<evidence type="ECO:0000259" key="9">
    <source>
        <dbReference type="PROSITE" id="PS50011"/>
    </source>
</evidence>
<dbReference type="Gene3D" id="1.10.238.10">
    <property type="entry name" value="EF-hand"/>
    <property type="match status" value="1"/>
</dbReference>
<evidence type="ECO:0000256" key="2">
    <source>
        <dbReference type="ARBA" id="ARBA00022679"/>
    </source>
</evidence>
<reference evidence="11 12" key="1">
    <citation type="journal article" date="2018" name="Sci. Rep.">
        <title>Raphidocelis subcapitata (=Pseudokirchneriella subcapitata) provides an insight into genome evolution and environmental adaptations in the Sphaeropleales.</title>
        <authorList>
            <person name="Suzuki S."/>
            <person name="Yamaguchi H."/>
            <person name="Nakajima N."/>
            <person name="Kawachi M."/>
        </authorList>
    </citation>
    <scope>NUCLEOTIDE SEQUENCE [LARGE SCALE GENOMIC DNA]</scope>
    <source>
        <strain evidence="11 12">NIES-35</strain>
    </source>
</reference>
<comment type="caution">
    <text evidence="11">The sequence shown here is derived from an EMBL/GenBank/DDBJ whole genome shotgun (WGS) entry which is preliminary data.</text>
</comment>
<dbReference type="PROSITE" id="PS50011">
    <property type="entry name" value="PROTEIN_KINASE_DOM"/>
    <property type="match status" value="1"/>
</dbReference>
<dbReference type="EMBL" id="BDRX01000228">
    <property type="protein sequence ID" value="GBG00457.1"/>
    <property type="molecule type" value="Genomic_DNA"/>
</dbReference>
<feature type="domain" description="Protein kinase" evidence="9">
    <location>
        <begin position="53"/>
        <end position="314"/>
    </location>
</feature>
<protein>
    <submittedName>
        <fullName evidence="11">Calcium-dependent kinase</fullName>
    </submittedName>
</protein>
<keyword evidence="4 11" id="KW-0418">Kinase</keyword>
<name>A0A2V0PL63_9CHLO</name>
<evidence type="ECO:0000256" key="7">
    <source>
        <dbReference type="PROSITE-ProRule" id="PRU10141"/>
    </source>
</evidence>
<dbReference type="GO" id="GO:0005524">
    <property type="term" value="F:ATP binding"/>
    <property type="evidence" value="ECO:0007669"/>
    <property type="project" value="UniProtKB-UniRule"/>
</dbReference>
<keyword evidence="3 7" id="KW-0547">Nucleotide-binding</keyword>
<accession>A0A2V0PL63</accession>
<dbReference type="FunFam" id="1.10.510.10:FF:000571">
    <property type="entry name" value="Maternal embryonic leucine zipper kinase"/>
    <property type="match status" value="1"/>
</dbReference>
<dbReference type="InterPro" id="IPR011009">
    <property type="entry name" value="Kinase-like_dom_sf"/>
</dbReference>
<dbReference type="SMART" id="SM00054">
    <property type="entry name" value="EFh"/>
    <property type="match status" value="3"/>
</dbReference>
<evidence type="ECO:0000259" key="10">
    <source>
        <dbReference type="PROSITE" id="PS50222"/>
    </source>
</evidence>
<dbReference type="STRING" id="307507.A0A2V0PL63"/>
<dbReference type="PROSITE" id="PS00107">
    <property type="entry name" value="PROTEIN_KINASE_ATP"/>
    <property type="match status" value="1"/>
</dbReference>
<dbReference type="PROSITE" id="PS00018">
    <property type="entry name" value="EF_HAND_1"/>
    <property type="match status" value="2"/>
</dbReference>
<proteinExistence type="predicted"/>
<keyword evidence="12" id="KW-1185">Reference proteome</keyword>
<dbReference type="InterPro" id="IPR011992">
    <property type="entry name" value="EF-hand-dom_pair"/>
</dbReference>
<feature type="compositionally biased region" description="Pro residues" evidence="8">
    <location>
        <begin position="22"/>
        <end position="34"/>
    </location>
</feature>
<feature type="region of interest" description="Disordered" evidence="8">
    <location>
        <begin position="1"/>
        <end position="38"/>
    </location>
</feature>
<gene>
    <name evidence="11" type="ORF">Rsub_13203</name>
</gene>
<keyword evidence="1" id="KW-0723">Serine/threonine-protein kinase</keyword>
<dbReference type="CDD" id="cd05117">
    <property type="entry name" value="STKc_CAMK"/>
    <property type="match status" value="1"/>
</dbReference>
<dbReference type="InterPro" id="IPR018247">
    <property type="entry name" value="EF_Hand_1_Ca_BS"/>
</dbReference>
<dbReference type="InterPro" id="IPR002048">
    <property type="entry name" value="EF_hand_dom"/>
</dbReference>
<dbReference type="InterPro" id="IPR050205">
    <property type="entry name" value="CDPK_Ser/Thr_kinases"/>
</dbReference>
<evidence type="ECO:0000256" key="4">
    <source>
        <dbReference type="ARBA" id="ARBA00022777"/>
    </source>
</evidence>
<dbReference type="InterPro" id="IPR008271">
    <property type="entry name" value="Ser/Thr_kinase_AS"/>
</dbReference>
<dbReference type="OrthoDB" id="25592at2759"/>
<dbReference type="InParanoid" id="A0A2V0PL63"/>
<dbReference type="SMART" id="SM00220">
    <property type="entry name" value="S_TKc"/>
    <property type="match status" value="1"/>
</dbReference>
<keyword evidence="6 7" id="KW-0067">ATP-binding</keyword>
<dbReference type="AlphaFoldDB" id="A0A2V0PL63"/>
<dbReference type="PANTHER" id="PTHR24349">
    <property type="entry name" value="SERINE/THREONINE-PROTEIN KINASE"/>
    <property type="match status" value="1"/>
</dbReference>
<evidence type="ECO:0000256" key="6">
    <source>
        <dbReference type="ARBA" id="ARBA00022840"/>
    </source>
</evidence>
<dbReference type="Gene3D" id="3.30.200.20">
    <property type="entry name" value="Phosphorylase Kinase, domain 1"/>
    <property type="match status" value="1"/>
</dbReference>
<dbReference type="Pfam" id="PF00069">
    <property type="entry name" value="Pkinase"/>
    <property type="match status" value="1"/>
</dbReference>
<evidence type="ECO:0000313" key="12">
    <source>
        <dbReference type="Proteomes" id="UP000247498"/>
    </source>
</evidence>
<organism evidence="11 12">
    <name type="scientific">Raphidocelis subcapitata</name>
    <dbReference type="NCBI Taxonomy" id="307507"/>
    <lineage>
        <taxon>Eukaryota</taxon>
        <taxon>Viridiplantae</taxon>
        <taxon>Chlorophyta</taxon>
        <taxon>core chlorophytes</taxon>
        <taxon>Chlorophyceae</taxon>
        <taxon>CS clade</taxon>
        <taxon>Sphaeropleales</taxon>
        <taxon>Selenastraceae</taxon>
        <taxon>Raphidocelis</taxon>
    </lineage>
</organism>
<feature type="compositionally biased region" description="Gly residues" evidence="8">
    <location>
        <begin position="536"/>
        <end position="548"/>
    </location>
</feature>
<evidence type="ECO:0000256" key="8">
    <source>
        <dbReference type="SAM" id="MobiDB-lite"/>
    </source>
</evidence>